<protein>
    <submittedName>
        <fullName evidence="1">Uncharacterized protein</fullName>
    </submittedName>
</protein>
<gene>
    <name evidence="1" type="ORF">TSAR_016750</name>
</gene>
<sequence>LPGRLQSRIEFITNSIFYYERAREGNALAEKQRRYTISNTGEIYLGENITMDIIKWDFLQIEKPTIFLTDLAIHLCGGARHLANRALDLSKITTSIPGRSPVKLMENTILRLFISLYYDYLKKDKKITNKQRAELMSNAIDVIKYKIRDLRRDERKKVWLDHIRVIYLGENITMDIIKWDFLQIEKPTIFLTDLAIHLCGGERHLANRALDLRKITTSIPGRSPVKLMTNTILHLLISLYYDYLKKDKKITNKQRAELTSNANLEFHDIEIRSAEKPTIFLTDLAIHLCGGARHLANRALDLSKITTSIPGRSPVKLMENTILRLFISLYYDYLKKDKKITNKQRAELMSNAIDVIKYKIRDLRRDERKKVWLDHIRVVRKGK</sequence>
<name>A0A232EE70_9HYME</name>
<evidence type="ECO:0000313" key="1">
    <source>
        <dbReference type="EMBL" id="OXU16650.1"/>
    </source>
</evidence>
<dbReference type="AlphaFoldDB" id="A0A232EE70"/>
<keyword evidence="2" id="KW-1185">Reference proteome</keyword>
<organism evidence="1 2">
    <name type="scientific">Trichomalopsis sarcophagae</name>
    <dbReference type="NCBI Taxonomy" id="543379"/>
    <lineage>
        <taxon>Eukaryota</taxon>
        <taxon>Metazoa</taxon>
        <taxon>Ecdysozoa</taxon>
        <taxon>Arthropoda</taxon>
        <taxon>Hexapoda</taxon>
        <taxon>Insecta</taxon>
        <taxon>Pterygota</taxon>
        <taxon>Neoptera</taxon>
        <taxon>Endopterygota</taxon>
        <taxon>Hymenoptera</taxon>
        <taxon>Apocrita</taxon>
        <taxon>Proctotrupomorpha</taxon>
        <taxon>Chalcidoidea</taxon>
        <taxon>Pteromalidae</taxon>
        <taxon>Pteromalinae</taxon>
        <taxon>Trichomalopsis</taxon>
    </lineage>
</organism>
<dbReference type="OrthoDB" id="10460776at2759"/>
<comment type="caution">
    <text evidence="1">The sequence shown here is derived from an EMBL/GenBank/DDBJ whole genome shotgun (WGS) entry which is preliminary data.</text>
</comment>
<accession>A0A232EE70</accession>
<dbReference type="Proteomes" id="UP000215335">
    <property type="component" value="Unassembled WGS sequence"/>
</dbReference>
<reference evidence="1 2" key="1">
    <citation type="journal article" date="2017" name="Curr. Biol.">
        <title>The Evolution of Venom by Co-option of Single-Copy Genes.</title>
        <authorList>
            <person name="Martinson E.O."/>
            <person name="Mrinalini"/>
            <person name="Kelkar Y.D."/>
            <person name="Chang C.H."/>
            <person name="Werren J.H."/>
        </authorList>
    </citation>
    <scope>NUCLEOTIDE SEQUENCE [LARGE SCALE GENOMIC DNA]</scope>
    <source>
        <strain evidence="1 2">Alberta</strain>
        <tissue evidence="1">Whole body</tissue>
    </source>
</reference>
<dbReference type="EMBL" id="NNAY01005523">
    <property type="protein sequence ID" value="OXU16650.1"/>
    <property type="molecule type" value="Genomic_DNA"/>
</dbReference>
<proteinExistence type="predicted"/>
<evidence type="ECO:0000313" key="2">
    <source>
        <dbReference type="Proteomes" id="UP000215335"/>
    </source>
</evidence>
<feature type="non-terminal residue" evidence="1">
    <location>
        <position position="1"/>
    </location>
</feature>